<dbReference type="EMBL" id="MZGV01000005">
    <property type="protein sequence ID" value="OPJ64122.1"/>
    <property type="molecule type" value="Genomic_DNA"/>
</dbReference>
<dbReference type="STRING" id="1450648.CLORY_06690"/>
<reference evidence="1 2" key="1">
    <citation type="submission" date="2017-03" db="EMBL/GenBank/DDBJ databases">
        <title>Genome sequence of Clostridium oryzae DSM 28571.</title>
        <authorList>
            <person name="Poehlein A."/>
            <person name="Daniel R."/>
        </authorList>
    </citation>
    <scope>NUCLEOTIDE SEQUENCE [LARGE SCALE GENOMIC DNA]</scope>
    <source>
        <strain evidence="1 2">DSM 28571</strain>
    </source>
</reference>
<protein>
    <submittedName>
        <fullName evidence="1">Uncharacterized protein</fullName>
    </submittedName>
</protein>
<evidence type="ECO:0000313" key="1">
    <source>
        <dbReference type="EMBL" id="OPJ64122.1"/>
    </source>
</evidence>
<sequence length="178" mass="21171">MFLYHYYEKEIGPFKNLSDLTAEEAELVMEKIKKQSPSSYTAKRDINYMKRRIEYETLGRKLFLKKGGKPTRKAPHYMVVEECEFLKSWYIDGCFVKISVEKFDLNTISFTYGDMHPTFSPKVNDGKEYRKKLYTYSEILKIIEKYGLPQLWNADGKFGSERYIEVQIWSDDIISKYL</sequence>
<comment type="caution">
    <text evidence="1">The sequence shown here is derived from an EMBL/GenBank/DDBJ whole genome shotgun (WGS) entry which is preliminary data.</text>
</comment>
<proteinExistence type="predicted"/>
<accession>A0A1V4IVR5</accession>
<keyword evidence="2" id="KW-1185">Reference proteome</keyword>
<dbReference type="Proteomes" id="UP000190080">
    <property type="component" value="Unassembled WGS sequence"/>
</dbReference>
<dbReference type="OrthoDB" id="510867at2"/>
<evidence type="ECO:0000313" key="2">
    <source>
        <dbReference type="Proteomes" id="UP000190080"/>
    </source>
</evidence>
<name>A0A1V4IVR5_9CLOT</name>
<dbReference type="RefSeq" id="WP_079422130.1">
    <property type="nucleotide sequence ID" value="NZ_MZGV01000005.1"/>
</dbReference>
<dbReference type="AlphaFoldDB" id="A0A1V4IVR5"/>
<organism evidence="1 2">
    <name type="scientific">Clostridium oryzae</name>
    <dbReference type="NCBI Taxonomy" id="1450648"/>
    <lineage>
        <taxon>Bacteria</taxon>
        <taxon>Bacillati</taxon>
        <taxon>Bacillota</taxon>
        <taxon>Clostridia</taxon>
        <taxon>Eubacteriales</taxon>
        <taxon>Clostridiaceae</taxon>
        <taxon>Clostridium</taxon>
    </lineage>
</organism>
<gene>
    <name evidence="1" type="ORF">CLORY_06690</name>
</gene>